<keyword evidence="1" id="KW-0611">Plant defense</keyword>
<sequence>MVQLKNLFIKDCKVMEEILLTEDLGEEEEIIPMVLFPRLEDLRLKDLPILKRFCVGSNIKFPSLKDMWIEQCPKLKSFIFKPVNSSITVSKEVKEMNSEEISLTTMQPLFNEEARCLMQLKDLRVFDCGVEEIVAHEDGAEAAARLVFPKVTVLLLSKSLVQLKKLSVSECESITEVVAGEGGEGNEVITFSQLTYLKLDCLPNLTSFCSRSYSFEFPSLEEVIVSKCPEMKIFCHGILSTPKLERVQATKEDEWHWKVDLNTTVRTLALEGQTMIPLCNSSSE</sequence>
<evidence type="ECO:0000313" key="3">
    <source>
        <dbReference type="EMBL" id="SPC87613.1"/>
    </source>
</evidence>
<reference evidence="3" key="1">
    <citation type="submission" date="2018-02" db="EMBL/GenBank/DDBJ databases">
        <authorList>
            <person name="Cohen D.B."/>
            <person name="Kent A.D."/>
        </authorList>
    </citation>
    <scope>NUCLEOTIDE SEQUENCE</scope>
</reference>
<proteinExistence type="predicted"/>
<dbReference type="Pfam" id="PF23247">
    <property type="entry name" value="LRR_RPS2"/>
    <property type="match status" value="2"/>
</dbReference>
<dbReference type="PANTHER" id="PTHR33463">
    <property type="entry name" value="NB-ARC DOMAIN-CONTAINING PROTEIN-RELATED"/>
    <property type="match status" value="1"/>
</dbReference>
<dbReference type="InterPro" id="IPR032675">
    <property type="entry name" value="LRR_dom_sf"/>
</dbReference>
<protein>
    <recommendedName>
        <fullName evidence="2">Disease resistance protein At4g27190-like leucine-rich repeats domain-containing protein</fullName>
    </recommendedName>
</protein>
<accession>A0A2N9FK91</accession>
<dbReference type="AlphaFoldDB" id="A0A2N9FK91"/>
<feature type="domain" description="Disease resistance protein At4g27190-like leucine-rich repeats" evidence="2">
    <location>
        <begin position="154"/>
        <end position="232"/>
    </location>
</feature>
<feature type="domain" description="Disease resistance protein At4g27190-like leucine-rich repeats" evidence="2">
    <location>
        <begin position="2"/>
        <end position="79"/>
    </location>
</feature>
<name>A0A2N9FK91_FAGSY</name>
<organism evidence="3">
    <name type="scientific">Fagus sylvatica</name>
    <name type="common">Beechnut</name>
    <dbReference type="NCBI Taxonomy" id="28930"/>
    <lineage>
        <taxon>Eukaryota</taxon>
        <taxon>Viridiplantae</taxon>
        <taxon>Streptophyta</taxon>
        <taxon>Embryophyta</taxon>
        <taxon>Tracheophyta</taxon>
        <taxon>Spermatophyta</taxon>
        <taxon>Magnoliopsida</taxon>
        <taxon>eudicotyledons</taxon>
        <taxon>Gunneridae</taxon>
        <taxon>Pentapetalae</taxon>
        <taxon>rosids</taxon>
        <taxon>fabids</taxon>
        <taxon>Fagales</taxon>
        <taxon>Fagaceae</taxon>
        <taxon>Fagus</taxon>
    </lineage>
</organism>
<evidence type="ECO:0000256" key="1">
    <source>
        <dbReference type="ARBA" id="ARBA00022821"/>
    </source>
</evidence>
<dbReference type="SUPFAM" id="SSF52047">
    <property type="entry name" value="RNI-like"/>
    <property type="match status" value="1"/>
</dbReference>
<dbReference type="InterPro" id="IPR050905">
    <property type="entry name" value="Plant_NBS-LRR"/>
</dbReference>
<dbReference type="PANTHER" id="PTHR33463:SF167">
    <property type="entry name" value="PUTATIVE-RELATED"/>
    <property type="match status" value="1"/>
</dbReference>
<gene>
    <name evidence="3" type="ORF">FSB_LOCUS15495</name>
</gene>
<dbReference type="InterPro" id="IPR057135">
    <property type="entry name" value="At4g27190-like_LRR"/>
</dbReference>
<evidence type="ECO:0000259" key="2">
    <source>
        <dbReference type="Pfam" id="PF23247"/>
    </source>
</evidence>
<dbReference type="EMBL" id="OIVN01000934">
    <property type="protein sequence ID" value="SPC87613.1"/>
    <property type="molecule type" value="Genomic_DNA"/>
</dbReference>
<dbReference type="Gene3D" id="3.80.10.10">
    <property type="entry name" value="Ribonuclease Inhibitor"/>
    <property type="match status" value="1"/>
</dbReference>